<keyword evidence="17" id="KW-1185">Reference proteome</keyword>
<evidence type="ECO:0000256" key="1">
    <source>
        <dbReference type="ARBA" id="ARBA00004123"/>
    </source>
</evidence>
<organism evidence="16 17">
    <name type="scientific">Drosophila navojoa</name>
    <name type="common">Fruit fly</name>
    <dbReference type="NCBI Taxonomy" id="7232"/>
    <lineage>
        <taxon>Eukaryota</taxon>
        <taxon>Metazoa</taxon>
        <taxon>Ecdysozoa</taxon>
        <taxon>Arthropoda</taxon>
        <taxon>Hexapoda</taxon>
        <taxon>Insecta</taxon>
        <taxon>Pterygota</taxon>
        <taxon>Neoptera</taxon>
        <taxon>Endopterygota</taxon>
        <taxon>Diptera</taxon>
        <taxon>Brachycera</taxon>
        <taxon>Muscomorpha</taxon>
        <taxon>Ephydroidea</taxon>
        <taxon>Drosophilidae</taxon>
        <taxon>Drosophila</taxon>
    </lineage>
</organism>
<keyword evidence="9" id="KW-0238">DNA-binding</keyword>
<feature type="region of interest" description="Disordered" evidence="14">
    <location>
        <begin position="460"/>
        <end position="484"/>
    </location>
</feature>
<comment type="subcellular location">
    <subcellularLocation>
        <location evidence="1">Nucleus</location>
    </subcellularLocation>
</comment>
<dbReference type="FunFam" id="3.30.160.60:FF:000109">
    <property type="entry name" value="Transcriptional repressor protein YY1"/>
    <property type="match status" value="1"/>
</dbReference>
<dbReference type="SMART" id="SM00355">
    <property type="entry name" value="ZnF_C2H2"/>
    <property type="match status" value="4"/>
</dbReference>
<evidence type="ECO:0000256" key="7">
    <source>
        <dbReference type="ARBA" id="ARBA00022833"/>
    </source>
</evidence>
<evidence type="ECO:0000256" key="14">
    <source>
        <dbReference type="SAM" id="MobiDB-lite"/>
    </source>
</evidence>
<dbReference type="PANTHER" id="PTHR14003:SF19">
    <property type="entry name" value="YY2 TRANSCRIPTION FACTOR"/>
    <property type="match status" value="1"/>
</dbReference>
<keyword evidence="8" id="KW-0805">Transcription regulation</keyword>
<reference evidence="16 17" key="1">
    <citation type="journal article" date="2019" name="J. Hered.">
        <title>An Improved Genome Assembly for Drosophila navojoa, the Basal Species in the mojavensis Cluster.</title>
        <authorList>
            <person name="Vanderlinde T."/>
            <person name="Dupim E.G."/>
            <person name="Nazario-Yepiz N.O."/>
            <person name="Carvalho A.B."/>
        </authorList>
    </citation>
    <scope>NUCLEOTIDE SEQUENCE [LARGE SCALE GENOMIC DNA]</scope>
    <source>
        <strain evidence="16">Navoj_Jal97</strain>
        <tissue evidence="16">Whole organism</tissue>
    </source>
</reference>
<dbReference type="PROSITE" id="PS50157">
    <property type="entry name" value="ZINC_FINGER_C2H2_2"/>
    <property type="match status" value="4"/>
</dbReference>
<gene>
    <name evidence="16" type="ORF">AWZ03_013512</name>
</gene>
<evidence type="ECO:0000256" key="8">
    <source>
        <dbReference type="ARBA" id="ARBA00023015"/>
    </source>
</evidence>
<evidence type="ECO:0000256" key="3">
    <source>
        <dbReference type="ARBA" id="ARBA00022491"/>
    </source>
</evidence>
<dbReference type="PROSITE" id="PS00028">
    <property type="entry name" value="ZINC_FINGER_C2H2_1"/>
    <property type="match status" value="3"/>
</dbReference>
<evidence type="ECO:0000256" key="9">
    <source>
        <dbReference type="ARBA" id="ARBA00023125"/>
    </source>
</evidence>
<dbReference type="Proteomes" id="UP000295192">
    <property type="component" value="Unassembled WGS sequence"/>
</dbReference>
<name>A0A484AWY5_DRONA</name>
<protein>
    <recommendedName>
        <fullName evidence="15">C2H2-type domain-containing protein</fullName>
    </recommendedName>
</protein>
<dbReference type="GO" id="GO:0000785">
    <property type="term" value="C:chromatin"/>
    <property type="evidence" value="ECO:0007669"/>
    <property type="project" value="TreeGrafter"/>
</dbReference>
<evidence type="ECO:0000256" key="6">
    <source>
        <dbReference type="ARBA" id="ARBA00022771"/>
    </source>
</evidence>
<accession>A0A484AWY5</accession>
<keyword evidence="6 13" id="KW-0863">Zinc-finger</keyword>
<dbReference type="InterPro" id="IPR013087">
    <property type="entry name" value="Znf_C2H2_type"/>
</dbReference>
<feature type="domain" description="C2H2-type" evidence="15">
    <location>
        <begin position="373"/>
        <end position="400"/>
    </location>
</feature>
<sequence>MDTNDFAYEHYGILVQNDDDELPKSLNVQNLSNVLGSEDIGHSSELVLPSQHDSFRQTDLRINSLHFDGKSLKPPTKMEGHSNMALESTKHLEESVSQDLVNCMQQLRQDRSNAEAEQVMDRKNMALMSGNGKSRRWEQKLVQIKTMEGEFSVTMWASGTSDDEYSSSDQNADEVDYFNGNESSLDPEQIKKHETVLQQQQQQQEQLFFQQQQEQFLHLQPQLILSMNGATAVAATAEAAADKCNLSSKRNVCCETQISSYVAISQGCRLINDETLLVDNNQSIESKIDCNVNNDVTTDPASVTLAPAPATAALGTEAAPPIATESAESADTTDFAQFGNDKKIACPHKGCHKYFRDSSAMRKHLHTHGPRVHVCAECGKAFVESSKLKRHQLVHTGEKPFQCTFEGCGKRFSLDFNLRTHVRIHTGDRPFVCPFDACNKKFAQSTNLKSHILTHAKAKRNTANPRHNVCPSNEPLSPSGGSSTNLIKVESRDTTMSETHAPFVMYAD</sequence>
<dbReference type="OrthoDB" id="10264072at2759"/>
<dbReference type="STRING" id="7232.A0A484AWY5"/>
<dbReference type="SUPFAM" id="SSF57667">
    <property type="entry name" value="beta-beta-alpha zinc fingers"/>
    <property type="match status" value="3"/>
</dbReference>
<feature type="compositionally biased region" description="Polar residues" evidence="14">
    <location>
        <begin position="461"/>
        <end position="484"/>
    </location>
</feature>
<feature type="domain" description="C2H2-type" evidence="15">
    <location>
        <begin position="431"/>
        <end position="460"/>
    </location>
</feature>
<dbReference type="FunFam" id="3.30.160.60:FF:000104">
    <property type="entry name" value="Transcriptional repressor protein YY1"/>
    <property type="match status" value="1"/>
</dbReference>
<dbReference type="FunFam" id="3.30.160.60:FF:000163">
    <property type="entry name" value="transcriptional repressor protein YY1"/>
    <property type="match status" value="1"/>
</dbReference>
<dbReference type="InterPro" id="IPR036236">
    <property type="entry name" value="Znf_C2H2_sf"/>
</dbReference>
<evidence type="ECO:0000256" key="13">
    <source>
        <dbReference type="PROSITE-ProRule" id="PRU00042"/>
    </source>
</evidence>
<keyword evidence="3" id="KW-0678">Repressor</keyword>
<feature type="domain" description="C2H2-type" evidence="15">
    <location>
        <begin position="344"/>
        <end position="368"/>
    </location>
</feature>
<evidence type="ECO:0000256" key="4">
    <source>
        <dbReference type="ARBA" id="ARBA00022723"/>
    </source>
</evidence>
<dbReference type="GO" id="GO:0005667">
    <property type="term" value="C:transcription regulator complex"/>
    <property type="evidence" value="ECO:0007669"/>
    <property type="project" value="TreeGrafter"/>
</dbReference>
<feature type="domain" description="C2H2-type" evidence="15">
    <location>
        <begin position="401"/>
        <end position="430"/>
    </location>
</feature>
<dbReference type="GO" id="GO:0008270">
    <property type="term" value="F:zinc ion binding"/>
    <property type="evidence" value="ECO:0007669"/>
    <property type="project" value="UniProtKB-KW"/>
</dbReference>
<dbReference type="PANTHER" id="PTHR14003">
    <property type="entry name" value="TRANSCRIPTIONAL REPRESSOR PROTEIN YY"/>
    <property type="match status" value="1"/>
</dbReference>
<evidence type="ECO:0000256" key="10">
    <source>
        <dbReference type="ARBA" id="ARBA00023159"/>
    </source>
</evidence>
<evidence type="ECO:0000313" key="16">
    <source>
        <dbReference type="EMBL" id="TDG40065.1"/>
    </source>
</evidence>
<keyword evidence="12" id="KW-0539">Nucleus</keyword>
<comment type="similarity">
    <text evidence="2">Belongs to the YY transcription factor family.</text>
</comment>
<evidence type="ECO:0000256" key="2">
    <source>
        <dbReference type="ARBA" id="ARBA00006232"/>
    </source>
</evidence>
<evidence type="ECO:0000313" key="17">
    <source>
        <dbReference type="Proteomes" id="UP000295192"/>
    </source>
</evidence>
<dbReference type="GO" id="GO:0031519">
    <property type="term" value="C:PcG protein complex"/>
    <property type="evidence" value="ECO:0007669"/>
    <property type="project" value="TreeGrafter"/>
</dbReference>
<keyword evidence="4" id="KW-0479">Metal-binding</keyword>
<evidence type="ECO:0000259" key="15">
    <source>
        <dbReference type="PROSITE" id="PS50157"/>
    </source>
</evidence>
<evidence type="ECO:0000256" key="11">
    <source>
        <dbReference type="ARBA" id="ARBA00023163"/>
    </source>
</evidence>
<dbReference type="FunFam" id="3.30.160.60:FF:000174">
    <property type="entry name" value="Transcriptional repressor protein YY1"/>
    <property type="match status" value="1"/>
</dbReference>
<evidence type="ECO:0000256" key="12">
    <source>
        <dbReference type="ARBA" id="ARBA00023242"/>
    </source>
</evidence>
<proteinExistence type="inferred from homology"/>
<evidence type="ECO:0000256" key="5">
    <source>
        <dbReference type="ARBA" id="ARBA00022737"/>
    </source>
</evidence>
<keyword evidence="11" id="KW-0804">Transcription</keyword>
<keyword evidence="5" id="KW-0677">Repeat</keyword>
<dbReference type="Pfam" id="PF00096">
    <property type="entry name" value="zf-C2H2"/>
    <property type="match status" value="3"/>
</dbReference>
<comment type="caution">
    <text evidence="16">The sequence shown here is derived from an EMBL/GenBank/DDBJ whole genome shotgun (WGS) entry which is preliminary data.</text>
</comment>
<dbReference type="GO" id="GO:0000981">
    <property type="term" value="F:DNA-binding transcription factor activity, RNA polymerase II-specific"/>
    <property type="evidence" value="ECO:0007669"/>
    <property type="project" value="TreeGrafter"/>
</dbReference>
<dbReference type="GO" id="GO:0000978">
    <property type="term" value="F:RNA polymerase II cis-regulatory region sequence-specific DNA binding"/>
    <property type="evidence" value="ECO:0007669"/>
    <property type="project" value="TreeGrafter"/>
</dbReference>
<keyword evidence="10" id="KW-0010">Activator</keyword>
<dbReference type="Gene3D" id="3.30.160.60">
    <property type="entry name" value="Classic Zinc Finger"/>
    <property type="match status" value="4"/>
</dbReference>
<dbReference type="AlphaFoldDB" id="A0A484AWY5"/>
<dbReference type="OMA" id="GYEMNIN"/>
<keyword evidence="7" id="KW-0862">Zinc</keyword>
<dbReference type="KEGG" id="dnv:108655501"/>
<dbReference type="EMBL" id="LSRL02000688">
    <property type="protein sequence ID" value="TDG40065.1"/>
    <property type="molecule type" value="Genomic_DNA"/>
</dbReference>